<evidence type="ECO:0000313" key="1">
    <source>
        <dbReference type="EMBL" id="MEN7547745.1"/>
    </source>
</evidence>
<dbReference type="InterPro" id="IPR046037">
    <property type="entry name" value="DUF5995"/>
</dbReference>
<evidence type="ECO:0000313" key="2">
    <source>
        <dbReference type="Proteomes" id="UP001403385"/>
    </source>
</evidence>
<proteinExistence type="predicted"/>
<dbReference type="AlphaFoldDB" id="A0AAW9S7P5"/>
<reference evidence="1 2" key="1">
    <citation type="submission" date="2024-04" db="EMBL/GenBank/DDBJ databases">
        <title>Novel genus in family Flammeovirgaceae.</title>
        <authorList>
            <person name="Nguyen T.H."/>
            <person name="Vuong T.Q."/>
            <person name="Le H."/>
            <person name="Kim S.-G."/>
        </authorList>
    </citation>
    <scope>NUCLEOTIDE SEQUENCE [LARGE SCALE GENOMIC DNA]</scope>
    <source>
        <strain evidence="1 2">JCM 23209</strain>
    </source>
</reference>
<organism evidence="1 2">
    <name type="scientific">Rapidithrix thailandica</name>
    <dbReference type="NCBI Taxonomy" id="413964"/>
    <lineage>
        <taxon>Bacteria</taxon>
        <taxon>Pseudomonadati</taxon>
        <taxon>Bacteroidota</taxon>
        <taxon>Cytophagia</taxon>
        <taxon>Cytophagales</taxon>
        <taxon>Flammeovirgaceae</taxon>
        <taxon>Rapidithrix</taxon>
    </lineage>
</organism>
<sequence length="251" mass="28996">MKITTVSSIDEVINQLDEIIQWSIKHQSRLGYFPVLYKQVTERVKQGIEQNTFEEGERMEKLDVTFANRYFEALEEYLEFNKPTRSWQVAFKASQDYWPIVIQHLLLGINAHINLDLGIAAAQTAPGAEIMNLKKDFDEINRILAEMVDEVQNKLTRIWPAMKTLDYLGGDTDEAIVNFSIHKARHEAWMAAMNLASMTESEQGRAIQKLDKRIARLANKVYKPGILLRLVTRIVRLREVGSPAQIMHWLQ</sequence>
<gene>
    <name evidence="1" type="ORF">AAG747_07490</name>
</gene>
<name>A0AAW9S7P5_9BACT</name>
<dbReference type="Proteomes" id="UP001403385">
    <property type="component" value="Unassembled WGS sequence"/>
</dbReference>
<keyword evidence="2" id="KW-1185">Reference proteome</keyword>
<comment type="caution">
    <text evidence="1">The sequence shown here is derived from an EMBL/GenBank/DDBJ whole genome shotgun (WGS) entry which is preliminary data.</text>
</comment>
<dbReference type="RefSeq" id="WP_346820530.1">
    <property type="nucleotide sequence ID" value="NZ_JBDKWZ010000003.1"/>
</dbReference>
<protein>
    <submittedName>
        <fullName evidence="1">DUF5995 family protein</fullName>
    </submittedName>
</protein>
<accession>A0AAW9S7P5</accession>
<dbReference type="Pfam" id="PF19458">
    <property type="entry name" value="DUF5995"/>
    <property type="match status" value="1"/>
</dbReference>
<dbReference type="EMBL" id="JBDKWZ010000003">
    <property type="protein sequence ID" value="MEN7547745.1"/>
    <property type="molecule type" value="Genomic_DNA"/>
</dbReference>